<dbReference type="AlphaFoldDB" id="A0A418XDL0"/>
<accession>A0A418XDL0</accession>
<dbReference type="InterPro" id="IPR023393">
    <property type="entry name" value="START-like_dom_sf"/>
</dbReference>
<sequence>MNAADSDTPANSTAATHEFVFTRTFDAPRDLVFKAWTEVDRLAQWWGPKGFKMLVSTLDLRPGGVFHYGMRAPNGQDMWGRFVYREIVAPDRLAFIVSFSDEQGGVTRHPWSPDWPLEVLSTMTFEEHSGKTTVIGRSTPFNATELEHKTFEAGYDSMQHGYSGTMDQLADYLAKATEGPSQ</sequence>
<dbReference type="OrthoDB" id="9805228at2"/>
<dbReference type="Gene3D" id="3.30.530.20">
    <property type="match status" value="1"/>
</dbReference>
<proteinExistence type="inferred from homology"/>
<name>A0A418XDL0_9PSED</name>
<dbReference type="RefSeq" id="WP_119956325.1">
    <property type="nucleotide sequence ID" value="NZ_QYUR01000006.1"/>
</dbReference>
<dbReference type="Proteomes" id="UP000284021">
    <property type="component" value="Unassembled WGS sequence"/>
</dbReference>
<evidence type="ECO:0000313" key="4">
    <source>
        <dbReference type="Proteomes" id="UP000284021"/>
    </source>
</evidence>
<keyword evidence="4" id="KW-1185">Reference proteome</keyword>
<comment type="similarity">
    <text evidence="1">Belongs to the AHA1 family.</text>
</comment>
<dbReference type="EMBL" id="QYUR01000006">
    <property type="protein sequence ID" value="RJG10611.1"/>
    <property type="molecule type" value="Genomic_DNA"/>
</dbReference>
<organism evidence="3 4">
    <name type="scientific">Pseudomonas cavernicola</name>
    <dbReference type="NCBI Taxonomy" id="2320866"/>
    <lineage>
        <taxon>Bacteria</taxon>
        <taxon>Pseudomonadati</taxon>
        <taxon>Pseudomonadota</taxon>
        <taxon>Gammaproteobacteria</taxon>
        <taxon>Pseudomonadales</taxon>
        <taxon>Pseudomonadaceae</taxon>
        <taxon>Pseudomonas</taxon>
    </lineage>
</organism>
<dbReference type="Pfam" id="PF08327">
    <property type="entry name" value="AHSA1"/>
    <property type="match status" value="1"/>
</dbReference>
<comment type="caution">
    <text evidence="3">The sequence shown here is derived from an EMBL/GenBank/DDBJ whole genome shotgun (WGS) entry which is preliminary data.</text>
</comment>
<evidence type="ECO:0000259" key="2">
    <source>
        <dbReference type="Pfam" id="PF08327"/>
    </source>
</evidence>
<evidence type="ECO:0000313" key="3">
    <source>
        <dbReference type="EMBL" id="RJG10611.1"/>
    </source>
</evidence>
<evidence type="ECO:0000256" key="1">
    <source>
        <dbReference type="ARBA" id="ARBA00006817"/>
    </source>
</evidence>
<reference evidence="3 4" key="1">
    <citation type="submission" date="2018-09" db="EMBL/GenBank/DDBJ databases">
        <authorList>
            <person name="Zhu H."/>
        </authorList>
    </citation>
    <scope>NUCLEOTIDE SEQUENCE [LARGE SCALE GENOMIC DNA]</scope>
    <source>
        <strain evidence="3 4">K1S02-6</strain>
    </source>
</reference>
<dbReference type="SUPFAM" id="SSF55961">
    <property type="entry name" value="Bet v1-like"/>
    <property type="match status" value="1"/>
</dbReference>
<dbReference type="InterPro" id="IPR013538">
    <property type="entry name" value="ASHA1/2-like_C"/>
</dbReference>
<gene>
    <name evidence="3" type="ORF">D3879_21815</name>
</gene>
<feature type="domain" description="Activator of Hsp90 ATPase homologue 1/2-like C-terminal" evidence="2">
    <location>
        <begin position="26"/>
        <end position="173"/>
    </location>
</feature>
<protein>
    <submittedName>
        <fullName evidence="3">SRPBCC domain-containing protein</fullName>
    </submittedName>
</protein>